<dbReference type="PROSITE" id="PS51257">
    <property type="entry name" value="PROKAR_LIPOPROTEIN"/>
    <property type="match status" value="1"/>
</dbReference>
<name>A0A2T5MCK2_9GAMM</name>
<accession>A0A2T5MCK2</accession>
<dbReference type="Proteomes" id="UP000244248">
    <property type="component" value="Unassembled WGS sequence"/>
</dbReference>
<dbReference type="AlphaFoldDB" id="A0A2T5MCK2"/>
<evidence type="ECO:0000313" key="1">
    <source>
        <dbReference type="EMBL" id="PTU30314.1"/>
    </source>
</evidence>
<gene>
    <name evidence="1" type="ORF">CJD38_15320</name>
</gene>
<sequence>MESTMKNYLLITASAFSVMGCSLFQTNARPNDDLRGAGAPVTRAYFFKECPPGAEESAAPVIKGFDTASLIVSAIGFVVDKTADAVVAAAKDDKEALTFTGSAPEMMYADAKLRGCLAIVIAPRAQDGEWCKTDANKQYAHGWNKDLCTNTPDKFTKDLWQRQSLGAPALFAKIQFGGASFGSTPAGYAIPQLVALYYPKPLANRDASKIESLTLTVKALAPLKKNSATGDSVFEVVIAGEGLSPKPGFRNTSDGLGDQGLWIVVPKVESKTPVPKFDGPVNLTVTVTETPHASEWLQKVAAYADKHRDDAKTALDKQFNPATIAVAQSSDEDKKAAADIALAKGCGELITLLGKSITDKGIYDAANAQASKDPLDLASKKNAANLSMASCSAKYLEITRQTKDRPVCSIPDDLEAKRKGVCP</sequence>
<evidence type="ECO:0000313" key="2">
    <source>
        <dbReference type="Proteomes" id="UP000244248"/>
    </source>
</evidence>
<dbReference type="EMBL" id="QANS01000006">
    <property type="protein sequence ID" value="PTU30314.1"/>
    <property type="molecule type" value="Genomic_DNA"/>
</dbReference>
<reference evidence="1 2" key="1">
    <citation type="submission" date="2018-04" db="EMBL/GenBank/DDBJ databases">
        <title>Novel species isolated from glacier.</title>
        <authorList>
            <person name="Liu Q."/>
            <person name="Xin Y.-H."/>
        </authorList>
    </citation>
    <scope>NUCLEOTIDE SEQUENCE [LARGE SCALE GENOMIC DNA]</scope>
    <source>
        <strain evidence="1 2">GT1R17</strain>
    </source>
</reference>
<proteinExistence type="predicted"/>
<keyword evidence="2" id="KW-1185">Reference proteome</keyword>
<protein>
    <submittedName>
        <fullName evidence="1">Uncharacterized protein</fullName>
    </submittedName>
</protein>
<comment type="caution">
    <text evidence="1">The sequence shown here is derived from an EMBL/GenBank/DDBJ whole genome shotgun (WGS) entry which is preliminary data.</text>
</comment>
<organism evidence="1 2">
    <name type="scientific">Stenotrophobium rhamnosiphilum</name>
    <dbReference type="NCBI Taxonomy" id="2029166"/>
    <lineage>
        <taxon>Bacteria</taxon>
        <taxon>Pseudomonadati</taxon>
        <taxon>Pseudomonadota</taxon>
        <taxon>Gammaproteobacteria</taxon>
        <taxon>Nevskiales</taxon>
        <taxon>Nevskiaceae</taxon>
        <taxon>Stenotrophobium</taxon>
    </lineage>
</organism>